<evidence type="ECO:0000259" key="1">
    <source>
        <dbReference type="Pfam" id="PF01869"/>
    </source>
</evidence>
<dbReference type="EMBL" id="JARAOX010000161">
    <property type="protein sequence ID" value="MDD9782771.1"/>
    <property type="molecule type" value="Genomic_DNA"/>
</dbReference>
<feature type="domain" description="ATPase BadF/BadG/BcrA/BcrD type" evidence="1">
    <location>
        <begin position="21"/>
        <end position="276"/>
    </location>
</feature>
<gene>
    <name evidence="2" type="ORF">PVE99_10180</name>
</gene>
<accession>A0ABD4WRD7</accession>
<organism evidence="2 3">
    <name type="scientific">Priestia megaterium</name>
    <name type="common">Bacillus megaterium</name>
    <dbReference type="NCBI Taxonomy" id="1404"/>
    <lineage>
        <taxon>Bacteria</taxon>
        <taxon>Bacillati</taxon>
        <taxon>Bacillota</taxon>
        <taxon>Bacilli</taxon>
        <taxon>Bacillales</taxon>
        <taxon>Bacillaceae</taxon>
        <taxon>Priestia</taxon>
    </lineage>
</organism>
<dbReference type="PANTHER" id="PTHR43190">
    <property type="entry name" value="N-ACETYL-D-GLUCOSAMINE KINASE"/>
    <property type="match status" value="1"/>
</dbReference>
<dbReference type="Pfam" id="PF01869">
    <property type="entry name" value="BcrAD_BadFG"/>
    <property type="match status" value="1"/>
</dbReference>
<evidence type="ECO:0000313" key="3">
    <source>
        <dbReference type="Proteomes" id="UP001213771"/>
    </source>
</evidence>
<reference evidence="2 3" key="1">
    <citation type="submission" date="2023-02" db="EMBL/GenBank/DDBJ databases">
        <authorList>
            <person name="Olszewska D."/>
        </authorList>
    </citation>
    <scope>NUCLEOTIDE SEQUENCE [LARGE SCALE GENOMIC DNA]</scope>
    <source>
        <strain evidence="2 3">FDU301</strain>
    </source>
</reference>
<dbReference type="PANTHER" id="PTHR43190:SF3">
    <property type="entry name" value="N-ACETYL-D-GLUCOSAMINE KINASE"/>
    <property type="match status" value="1"/>
</dbReference>
<dbReference type="Gene3D" id="3.30.420.40">
    <property type="match status" value="2"/>
</dbReference>
<dbReference type="AlphaFoldDB" id="A0ABD4WRD7"/>
<dbReference type="InterPro" id="IPR002731">
    <property type="entry name" value="ATPase_BadF"/>
</dbReference>
<dbReference type="InterPro" id="IPR052519">
    <property type="entry name" value="Euk-type_GlcNAc_Kinase"/>
</dbReference>
<dbReference type="Proteomes" id="UP001213771">
    <property type="component" value="Unassembled WGS sequence"/>
</dbReference>
<proteinExistence type="predicted"/>
<comment type="caution">
    <text evidence="2">The sequence shown here is derived from an EMBL/GenBank/DDBJ whole genome shotgun (WGS) entry which is preliminary data.</text>
</comment>
<protein>
    <submittedName>
        <fullName evidence="2">BadF/BadG/BcrA/BcrD ATPase family protein</fullName>
    </submittedName>
</protein>
<dbReference type="RefSeq" id="WP_257128758.1">
    <property type="nucleotide sequence ID" value="NZ_JARAOX010000161.1"/>
</dbReference>
<name>A0ABD4WRD7_PRIMG</name>
<sequence>MNCSHGTNLLFVNGDKMDYIIGIDGGGTKTEAVAYSLNGQELAASKSGYGNLLINYNTAITHIDECITACKTALTGYTCKGISLGLAGSKALSKEEIKRYFYDRYQVEVGLYDDAMIAHEALLHGKDGILTIAGTGAVSIGKKDGVYEYGGGWGHLLGDEGSGYWIGLQALILLTKEHDQSCPYSSLSQTILQHVKADTIHDIKKFVYSSPKSEVASLTPLVVNQARNHKQEASDILQQAGKHLANMTLHLYKKQRFEGSCLLACKGSILTEVPEVFDVYKKACEKEIKHIQWATQRVSSAKGAYQLFMNEYK</sequence>
<dbReference type="InterPro" id="IPR043129">
    <property type="entry name" value="ATPase_NBD"/>
</dbReference>
<dbReference type="CDD" id="cd24007">
    <property type="entry name" value="ASKHA_NBD_eukNAGK-like"/>
    <property type="match status" value="1"/>
</dbReference>
<dbReference type="SUPFAM" id="SSF53067">
    <property type="entry name" value="Actin-like ATPase domain"/>
    <property type="match status" value="2"/>
</dbReference>
<evidence type="ECO:0000313" key="2">
    <source>
        <dbReference type="EMBL" id="MDD9782771.1"/>
    </source>
</evidence>